<reference evidence="1" key="1">
    <citation type="submission" date="2020-02" db="EMBL/GenBank/DDBJ databases">
        <authorList>
            <person name="Meier V. D."/>
        </authorList>
    </citation>
    <scope>NUCLEOTIDE SEQUENCE</scope>
    <source>
        <strain evidence="1">AVDCRST_MAG30</strain>
    </source>
</reference>
<dbReference type="AlphaFoldDB" id="A0A6J4TRA8"/>
<evidence type="ECO:0000313" key="1">
    <source>
        <dbReference type="EMBL" id="CAA9530282.1"/>
    </source>
</evidence>
<accession>A0A6J4TRA8</accession>
<proteinExistence type="predicted"/>
<organism evidence="1">
    <name type="scientific">uncultured Solirubrobacteraceae bacterium</name>
    <dbReference type="NCBI Taxonomy" id="1162706"/>
    <lineage>
        <taxon>Bacteria</taxon>
        <taxon>Bacillati</taxon>
        <taxon>Actinomycetota</taxon>
        <taxon>Thermoleophilia</taxon>
        <taxon>Solirubrobacterales</taxon>
        <taxon>Solirubrobacteraceae</taxon>
        <taxon>environmental samples</taxon>
    </lineage>
</organism>
<dbReference type="EMBL" id="CADCVS010000490">
    <property type="protein sequence ID" value="CAA9530282.1"/>
    <property type="molecule type" value="Genomic_DNA"/>
</dbReference>
<name>A0A6J4TRA8_9ACTN</name>
<sequence>MGPVAGRYGSAAMEHEDLLKAIRESETRHAGLNDVSELRSEQLDALLEEAEKIGDPLERQRAKGSLLIQKQLELVDRNHRIQLDRTAALEAAVITLARRLAELERRIDGGV</sequence>
<protein>
    <submittedName>
        <fullName evidence="1">Uncharacterized protein</fullName>
    </submittedName>
</protein>
<gene>
    <name evidence="1" type="ORF">AVDCRST_MAG30-3713</name>
</gene>